<reference evidence="2" key="2">
    <citation type="submission" date="2022-01" db="EMBL/GenBank/DDBJ databases">
        <authorList>
            <person name="Yamashiro T."/>
            <person name="Shiraishi A."/>
            <person name="Satake H."/>
            <person name="Nakayama K."/>
        </authorList>
    </citation>
    <scope>NUCLEOTIDE SEQUENCE</scope>
</reference>
<dbReference type="Gene3D" id="2.40.70.10">
    <property type="entry name" value="Acid Proteases"/>
    <property type="match status" value="1"/>
</dbReference>
<gene>
    <name evidence="2" type="ORF">Tco_1056497</name>
</gene>
<dbReference type="PROSITE" id="PS50878">
    <property type="entry name" value="RT_POL"/>
    <property type="match status" value="1"/>
</dbReference>
<dbReference type="EMBL" id="BQNB010019142">
    <property type="protein sequence ID" value="GJT82155.1"/>
    <property type="molecule type" value="Genomic_DNA"/>
</dbReference>
<dbReference type="Gene3D" id="3.30.70.270">
    <property type="match status" value="1"/>
</dbReference>
<evidence type="ECO:0000259" key="1">
    <source>
        <dbReference type="PROSITE" id="PS50878"/>
    </source>
</evidence>
<dbReference type="SUPFAM" id="SSF50630">
    <property type="entry name" value="Acid proteases"/>
    <property type="match status" value="1"/>
</dbReference>
<dbReference type="InterPro" id="IPR021109">
    <property type="entry name" value="Peptidase_aspartic_dom_sf"/>
</dbReference>
<name>A0ABQ5H452_9ASTR</name>
<evidence type="ECO:0000313" key="2">
    <source>
        <dbReference type="EMBL" id="GJT82155.1"/>
    </source>
</evidence>
<dbReference type="Pfam" id="PF13975">
    <property type="entry name" value="gag-asp_proteas"/>
    <property type="match status" value="1"/>
</dbReference>
<organism evidence="2 3">
    <name type="scientific">Tanacetum coccineum</name>
    <dbReference type="NCBI Taxonomy" id="301880"/>
    <lineage>
        <taxon>Eukaryota</taxon>
        <taxon>Viridiplantae</taxon>
        <taxon>Streptophyta</taxon>
        <taxon>Embryophyta</taxon>
        <taxon>Tracheophyta</taxon>
        <taxon>Spermatophyta</taxon>
        <taxon>Magnoliopsida</taxon>
        <taxon>eudicotyledons</taxon>
        <taxon>Gunneridae</taxon>
        <taxon>Pentapetalae</taxon>
        <taxon>asterids</taxon>
        <taxon>campanulids</taxon>
        <taxon>Asterales</taxon>
        <taxon>Asteraceae</taxon>
        <taxon>Asteroideae</taxon>
        <taxon>Anthemideae</taxon>
        <taxon>Anthemidinae</taxon>
        <taxon>Tanacetum</taxon>
    </lineage>
</organism>
<dbReference type="CDD" id="cd01647">
    <property type="entry name" value="RT_LTR"/>
    <property type="match status" value="1"/>
</dbReference>
<keyword evidence="3" id="KW-1185">Reference proteome</keyword>
<accession>A0ABQ5H452</accession>
<dbReference type="PANTHER" id="PTHR24559:SF436">
    <property type="entry name" value="RNA-DIRECTED DNA POLYMERASE HOMOLOG"/>
    <property type="match status" value="1"/>
</dbReference>
<feature type="domain" description="Reverse transcriptase" evidence="1">
    <location>
        <begin position="303"/>
        <end position="502"/>
    </location>
</feature>
<dbReference type="Proteomes" id="UP001151760">
    <property type="component" value="Unassembled WGS sequence"/>
</dbReference>
<dbReference type="InterPro" id="IPR041588">
    <property type="entry name" value="Integrase_H2C2"/>
</dbReference>
<dbReference type="SUPFAM" id="SSF56672">
    <property type="entry name" value="DNA/RNA polymerases"/>
    <property type="match status" value="1"/>
</dbReference>
<dbReference type="Gene3D" id="1.10.340.70">
    <property type="match status" value="1"/>
</dbReference>
<dbReference type="InterPro" id="IPR053134">
    <property type="entry name" value="RNA-dir_DNA_polymerase"/>
</dbReference>
<dbReference type="CDD" id="cd00303">
    <property type="entry name" value="retropepsin_like"/>
    <property type="match status" value="1"/>
</dbReference>
<comment type="caution">
    <text evidence="2">The sequence shown here is derived from an EMBL/GenBank/DDBJ whole genome shotgun (WGS) entry which is preliminary data.</text>
</comment>
<protein>
    <submittedName>
        <fullName evidence="2">Nucleotidyltransferase, ribonuclease H</fullName>
    </submittedName>
</protein>
<dbReference type="PANTHER" id="PTHR24559">
    <property type="entry name" value="TRANSPOSON TY3-I GAG-POL POLYPROTEIN"/>
    <property type="match status" value="1"/>
</dbReference>
<dbReference type="InterPro" id="IPR043128">
    <property type="entry name" value="Rev_trsase/Diguanyl_cyclase"/>
</dbReference>
<sequence>MKSLRSLYAIAHVEALIEFSMRRESSKPINRKDKNLKTSYKSGGCFICDGPHRARDCPKKASLNGLSAHGDEDASDVGSMGSIRILNAIKAKKDVPKVVGKGLQYVEATINSVKVCALFDSDATHNFVADDEAKRLGINATKGSGTIKAVNSLAKPYHEVAKDVQAKIGEWEGMIDLSVVAMDDFKVVLGLEFLDSVRAFPMPFANSLCILDGEKTCMVGTERDAKSGTKTLSAMQFKKGFNKSEPCYLAVTRLETDKGSSKVEVPKVIEQVLNEFKDVIPKELPKKLPPRREVDHTIELETSSKPPAKAPYRMPPPELEELHKQLKELMGAGYIQPLKAPYGALVLFQRKNDGYRALNKVTIENKYLIPLIADLFDQLRKARYFTKLDFRSGYYQVRIAEEDEEKTTCVIRYGFYEFLVMSFGLTNAPATFRTLMNKLFHPFLDKFVMVYLDDIVVYSHTLEEHVFHLEQVFQVLRYNELYVKLEKCSFSQDEVEFLGHKIKDGGLSSRMKENSHVHHGILGHSIYFDVPIEEEQSLDMGRRMSSCVREFKESGYGRATPDRILELKVKRDGKEVHYAREKDDGGGPLLEDLEALFVGRAILKECHDSKWVGHSGITRTLALVEDTYYWPRMEDDVETFESVSMDFITCLPKSEGGGSNIVVVDRFSKYGTFIAAPPDVMADDTAKLFFKNVSEAAWKSPFELVTGRQPLTPNALAHHTRGIVLHLTKRLSGILWNEGEGLGSSWKPLEAHGRPRSFL</sequence>
<proteinExistence type="predicted"/>
<dbReference type="Gene3D" id="3.10.10.10">
    <property type="entry name" value="HIV Type 1 Reverse Transcriptase, subunit A, domain 1"/>
    <property type="match status" value="1"/>
</dbReference>
<evidence type="ECO:0000313" key="3">
    <source>
        <dbReference type="Proteomes" id="UP001151760"/>
    </source>
</evidence>
<dbReference type="InterPro" id="IPR043502">
    <property type="entry name" value="DNA/RNA_pol_sf"/>
</dbReference>
<dbReference type="Pfam" id="PF17921">
    <property type="entry name" value="Integrase_H2C2"/>
    <property type="match status" value="1"/>
</dbReference>
<dbReference type="Pfam" id="PF00078">
    <property type="entry name" value="RVT_1"/>
    <property type="match status" value="1"/>
</dbReference>
<reference evidence="2" key="1">
    <citation type="journal article" date="2022" name="Int. J. Mol. Sci.">
        <title>Draft Genome of Tanacetum Coccineum: Genomic Comparison of Closely Related Tanacetum-Family Plants.</title>
        <authorList>
            <person name="Yamashiro T."/>
            <person name="Shiraishi A."/>
            <person name="Nakayama K."/>
            <person name="Satake H."/>
        </authorList>
    </citation>
    <scope>NUCLEOTIDE SEQUENCE</scope>
</reference>
<dbReference type="InterPro" id="IPR000477">
    <property type="entry name" value="RT_dom"/>
</dbReference>